<gene>
    <name evidence="1" type="ORF">UFOPK3495_00828</name>
    <name evidence="2" type="ORF">UFOPK4237_00312</name>
</gene>
<reference evidence="1" key="1">
    <citation type="submission" date="2020-05" db="EMBL/GenBank/DDBJ databases">
        <authorList>
            <person name="Chiriac C."/>
            <person name="Salcher M."/>
            <person name="Ghai R."/>
            <person name="Kavagutti S V."/>
        </authorList>
    </citation>
    <scope>NUCLEOTIDE SEQUENCE</scope>
</reference>
<dbReference type="InterPro" id="IPR015996">
    <property type="entry name" value="UCP028451"/>
</dbReference>
<proteinExistence type="predicted"/>
<dbReference type="PANTHER" id="PTHR36452:SF1">
    <property type="entry name" value="DUF2461 DOMAIN-CONTAINING PROTEIN"/>
    <property type="match status" value="1"/>
</dbReference>
<dbReference type="Pfam" id="PF09365">
    <property type="entry name" value="DUF2461"/>
    <property type="match status" value="1"/>
</dbReference>
<accession>A0A6J7FWR1</accession>
<dbReference type="EMBL" id="CAFBMC010000037">
    <property type="protein sequence ID" value="CAB4898488.1"/>
    <property type="molecule type" value="Genomic_DNA"/>
</dbReference>
<dbReference type="PANTHER" id="PTHR36452">
    <property type="entry name" value="CHROMOSOME 12, WHOLE GENOME SHOTGUN SEQUENCE"/>
    <property type="match status" value="1"/>
</dbReference>
<dbReference type="PIRSF" id="PIRSF028451">
    <property type="entry name" value="UCP028451"/>
    <property type="match status" value="1"/>
</dbReference>
<dbReference type="AlphaFoldDB" id="A0A6J7FWR1"/>
<evidence type="ECO:0000313" key="1">
    <source>
        <dbReference type="EMBL" id="CAB4898488.1"/>
    </source>
</evidence>
<organism evidence="1">
    <name type="scientific">freshwater metagenome</name>
    <dbReference type="NCBI Taxonomy" id="449393"/>
    <lineage>
        <taxon>unclassified sequences</taxon>
        <taxon>metagenomes</taxon>
        <taxon>ecological metagenomes</taxon>
    </lineage>
</organism>
<name>A0A6J7FWR1_9ZZZZ</name>
<dbReference type="InterPro" id="IPR012808">
    <property type="entry name" value="CHP02453"/>
</dbReference>
<sequence length="218" mass="24883">MKANSMTSFTGFGKDLIKYYLQLEENNNREWFHAHRAMYDENVAVPLKNLAADLSLDFGPVKIFRPYRNVRFWPDLPPLNEHASLTADAEYNSAFYLRIDADGMLLGAGNWQPSKAQLTQFRAIAATETGARVIRALLDEMQKHLFELMTDNALKSAPRGYPKDHPNIDLLRLKSLSLSAHLAPGPWLYSSKCRDKVMTGWQALTPWIHWLRANLPPD</sequence>
<dbReference type="EMBL" id="CAFBPZ010000011">
    <property type="protein sequence ID" value="CAB5035450.1"/>
    <property type="molecule type" value="Genomic_DNA"/>
</dbReference>
<evidence type="ECO:0000313" key="2">
    <source>
        <dbReference type="EMBL" id="CAB5035450.1"/>
    </source>
</evidence>
<protein>
    <submittedName>
        <fullName evidence="1">Unannotated protein</fullName>
    </submittedName>
</protein>